<evidence type="ECO:0000313" key="1">
    <source>
        <dbReference type="EMBL" id="GBB95431.1"/>
    </source>
</evidence>
<evidence type="ECO:0000313" key="2">
    <source>
        <dbReference type="Proteomes" id="UP000247702"/>
    </source>
</evidence>
<organism evidence="1 2">
    <name type="scientific">Rhizophagus clarus</name>
    <dbReference type="NCBI Taxonomy" id="94130"/>
    <lineage>
        <taxon>Eukaryota</taxon>
        <taxon>Fungi</taxon>
        <taxon>Fungi incertae sedis</taxon>
        <taxon>Mucoromycota</taxon>
        <taxon>Glomeromycotina</taxon>
        <taxon>Glomeromycetes</taxon>
        <taxon>Glomerales</taxon>
        <taxon>Glomeraceae</taxon>
        <taxon>Rhizophagus</taxon>
    </lineage>
</organism>
<name>A0A2Z6RES9_9GLOM</name>
<reference evidence="1 2" key="1">
    <citation type="submission" date="2017-11" db="EMBL/GenBank/DDBJ databases">
        <title>The genome of Rhizophagus clarus HR1 reveals common genetic basis of auxotrophy among arbuscular mycorrhizal fungi.</title>
        <authorList>
            <person name="Kobayashi Y."/>
        </authorList>
    </citation>
    <scope>NUCLEOTIDE SEQUENCE [LARGE SCALE GENOMIC DNA]</scope>
    <source>
        <strain evidence="1 2">HR1</strain>
    </source>
</reference>
<protein>
    <submittedName>
        <fullName evidence="1">Uncharacterized protein</fullName>
    </submittedName>
</protein>
<accession>A0A2Z6RES9</accession>
<dbReference type="Proteomes" id="UP000247702">
    <property type="component" value="Unassembled WGS sequence"/>
</dbReference>
<proteinExistence type="predicted"/>
<comment type="caution">
    <text evidence="1">The sequence shown here is derived from an EMBL/GenBank/DDBJ whole genome shotgun (WGS) entry which is preliminary data.</text>
</comment>
<sequence>MGTIQHCNEWKDLAINDETFNQCLIQYKWDVTWAVLKQVKHFCYSTLKQNSLWCFIIKHLHNQLPVRH</sequence>
<gene>
    <name evidence="1" type="ORF">RclHR1_25310003</name>
</gene>
<dbReference type="EMBL" id="BEXD01001704">
    <property type="protein sequence ID" value="GBB95431.1"/>
    <property type="molecule type" value="Genomic_DNA"/>
</dbReference>
<keyword evidence="2" id="KW-1185">Reference proteome</keyword>
<dbReference type="AlphaFoldDB" id="A0A2Z6RES9"/>